<name>A0ABQ6G7Y7_9BACL</name>
<dbReference type="Proteomes" id="UP001157114">
    <property type="component" value="Unassembled WGS sequence"/>
</dbReference>
<accession>A0ABQ6G7Y7</accession>
<reference evidence="1 2" key="1">
    <citation type="submission" date="2023-03" db="EMBL/GenBank/DDBJ databases">
        <title>Draft genome sequence of the bacteria which degrade cell wall of Tricholomamatutake.</title>
        <authorList>
            <person name="Konishi Y."/>
            <person name="Fukuta Y."/>
            <person name="Shirasaka N."/>
        </authorList>
    </citation>
    <scope>NUCLEOTIDE SEQUENCE [LARGE SCALE GENOMIC DNA]</scope>
    <source>
        <strain evidence="2">mu1</strain>
    </source>
</reference>
<proteinExistence type="predicted"/>
<sequence length="78" mass="9119">MERQVKFAILRRYESLCYQICHYLIQHEPSASEAAKEALLSIAVDACFFTDSDETRKEKVRRTSIRMSLLRQNHGSLK</sequence>
<protein>
    <submittedName>
        <fullName evidence="1">Uncharacterized protein</fullName>
    </submittedName>
</protein>
<evidence type="ECO:0000313" key="2">
    <source>
        <dbReference type="Proteomes" id="UP001157114"/>
    </source>
</evidence>
<dbReference type="EMBL" id="BSSQ01000003">
    <property type="protein sequence ID" value="GLX66585.1"/>
    <property type="molecule type" value="Genomic_DNA"/>
</dbReference>
<evidence type="ECO:0000313" key="1">
    <source>
        <dbReference type="EMBL" id="GLX66585.1"/>
    </source>
</evidence>
<gene>
    <name evidence="1" type="ORF">MU1_09290</name>
</gene>
<keyword evidence="2" id="KW-1185">Reference proteome</keyword>
<organism evidence="1 2">
    <name type="scientific">Paenibacillus glycanilyticus</name>
    <dbReference type="NCBI Taxonomy" id="126569"/>
    <lineage>
        <taxon>Bacteria</taxon>
        <taxon>Bacillati</taxon>
        <taxon>Bacillota</taxon>
        <taxon>Bacilli</taxon>
        <taxon>Bacillales</taxon>
        <taxon>Paenibacillaceae</taxon>
        <taxon>Paenibacillus</taxon>
    </lineage>
</organism>
<comment type="caution">
    <text evidence="1">The sequence shown here is derived from an EMBL/GenBank/DDBJ whole genome shotgun (WGS) entry which is preliminary data.</text>
</comment>